<dbReference type="GO" id="GO:0016628">
    <property type="term" value="F:oxidoreductase activity, acting on the CH-CH group of donors, NAD or NADP as acceptor"/>
    <property type="evidence" value="ECO:0007669"/>
    <property type="project" value="InterPro"/>
</dbReference>
<keyword evidence="3" id="KW-1185">Reference proteome</keyword>
<dbReference type="Pfam" id="PF01494">
    <property type="entry name" value="FAD_binding_3"/>
    <property type="match status" value="1"/>
</dbReference>
<dbReference type="Gene3D" id="3.50.50.60">
    <property type="entry name" value="FAD/NAD(P)-binding domain"/>
    <property type="match status" value="1"/>
</dbReference>
<dbReference type="NCBIfam" id="TIGR02032">
    <property type="entry name" value="GG-red-SF"/>
    <property type="match status" value="1"/>
</dbReference>
<dbReference type="InterPro" id="IPR036188">
    <property type="entry name" value="FAD/NAD-bd_sf"/>
</dbReference>
<dbReference type="EC" id="1.-.-.-" evidence="2"/>
<evidence type="ECO:0000259" key="1">
    <source>
        <dbReference type="Pfam" id="PF01494"/>
    </source>
</evidence>
<dbReference type="GO" id="GO:0071949">
    <property type="term" value="F:FAD binding"/>
    <property type="evidence" value="ECO:0007669"/>
    <property type="project" value="InterPro"/>
</dbReference>
<proteinExistence type="predicted"/>
<dbReference type="EMBL" id="CP046452">
    <property type="protein sequence ID" value="QGU02919.1"/>
    <property type="molecule type" value="Genomic_DNA"/>
</dbReference>
<organism evidence="2 3">
    <name type="scientific">Corynebacterium kalinowskii</name>
    <dbReference type="NCBI Taxonomy" id="2675216"/>
    <lineage>
        <taxon>Bacteria</taxon>
        <taxon>Bacillati</taxon>
        <taxon>Actinomycetota</taxon>
        <taxon>Actinomycetes</taxon>
        <taxon>Mycobacteriales</taxon>
        <taxon>Corynebacteriaceae</taxon>
        <taxon>Corynebacterium</taxon>
    </lineage>
</organism>
<dbReference type="InterPro" id="IPR002938">
    <property type="entry name" value="FAD-bd"/>
</dbReference>
<dbReference type="KEGG" id="ckw:CKALI_10340"/>
<reference evidence="3" key="1">
    <citation type="submission" date="2019-11" db="EMBL/GenBank/DDBJ databases">
        <title>Complete genome sequence of Corynebacterium kalinowskii 1959, a novel Corynebacterium species isolated from soil of a small paddock in Vilsendorf, Germany.</title>
        <authorList>
            <person name="Schaffert L."/>
            <person name="Ruwe M."/>
            <person name="Milse J."/>
            <person name="Hanuschka K."/>
            <person name="Ortseifen V."/>
            <person name="Droste J."/>
            <person name="Brandt D."/>
            <person name="Schlueter L."/>
            <person name="Kutter Y."/>
            <person name="Vinke S."/>
            <person name="Viehoefer P."/>
            <person name="Jacob L."/>
            <person name="Luebke N.-C."/>
            <person name="Schulte-Berndt E."/>
            <person name="Hain C."/>
            <person name="Linder M."/>
            <person name="Schmidt P."/>
            <person name="Wollenschlaeger L."/>
            <person name="Luttermann T."/>
            <person name="Thieme E."/>
            <person name="Hassa J."/>
            <person name="Haak M."/>
            <person name="Wittchen M."/>
            <person name="Mentz A."/>
            <person name="Persicke M."/>
            <person name="Busche T."/>
            <person name="Ruckert C."/>
        </authorList>
    </citation>
    <scope>NUCLEOTIDE SEQUENCE [LARGE SCALE GENOMIC DNA]</scope>
    <source>
        <strain evidence="3">1959</strain>
    </source>
</reference>
<dbReference type="PRINTS" id="PR00420">
    <property type="entry name" value="RNGMNOXGNASE"/>
</dbReference>
<evidence type="ECO:0000313" key="3">
    <source>
        <dbReference type="Proteomes" id="UP000427071"/>
    </source>
</evidence>
<dbReference type="AlphaFoldDB" id="A0A6B8VIS0"/>
<dbReference type="Proteomes" id="UP000427071">
    <property type="component" value="Chromosome"/>
</dbReference>
<accession>A0A6B8VIS0</accession>
<dbReference type="InterPro" id="IPR011777">
    <property type="entry name" value="Geranylgeranyl_Rdtase_fam"/>
</dbReference>
<gene>
    <name evidence="2" type="ORF">CKALI_10340</name>
</gene>
<feature type="domain" description="FAD-binding" evidence="1">
    <location>
        <begin position="38"/>
        <end position="341"/>
    </location>
</feature>
<dbReference type="PANTHER" id="PTHR42685">
    <property type="entry name" value="GERANYLGERANYL DIPHOSPHATE REDUCTASE"/>
    <property type="match status" value="1"/>
</dbReference>
<name>A0A6B8VIS0_9CORY</name>
<protein>
    <submittedName>
        <fullName evidence="2">Oxidoreductase</fullName>
        <ecNumber evidence="2">1.-.-.-</ecNumber>
    </submittedName>
</protein>
<dbReference type="SUPFAM" id="SSF51905">
    <property type="entry name" value="FAD/NAD(P)-binding domain"/>
    <property type="match status" value="1"/>
</dbReference>
<dbReference type="InterPro" id="IPR050407">
    <property type="entry name" value="Geranylgeranyl_reductase"/>
</dbReference>
<keyword evidence="2" id="KW-0560">Oxidoreductase</keyword>
<evidence type="ECO:0000313" key="2">
    <source>
        <dbReference type="EMBL" id="QGU02919.1"/>
    </source>
</evidence>
<sequence>MYWLGIYGSLNNSSIHTPGKCFARILATMEGVSQTFHFDVLIVGAGPAGAAAAFFASKQGLSALLVDAEQFPRDKTCGDGLTPRAMRMLEKMGLAGQLTATYRSNGLKLHGFGGSVTAPWPDSPFGEVGSACRRTEFDHLLVQHASAQPEVTTWLGATVHSPTLQGGRVAEVVVTHEGVDKQVRPRHVIVADGVRSTFGKQLGREWHRGEVYGIAARSYCATPLSDEPWIHSHLELRSPDGVAQPGYGWIFPLGNGFANVGCGALSTDKRPARVNTKKLLHHYADSLAVEWSFGAPSEVASALLPMGGAVTGVAGPNWMLIGDAAACVNPLNGEGIDYALETAELAIDLCTASKDFTLVWPFVLREHYGEAFMLARTLARALTYPQFLPVFGPVGLRVPILMRSAARLMGNLVTEEDRDMVSRVWQSAGRLMVGARSESPLWS</sequence>
<dbReference type="PANTHER" id="PTHR42685:SF22">
    <property type="entry name" value="CONDITIONED MEDIUM FACTOR RECEPTOR 1"/>
    <property type="match status" value="1"/>
</dbReference>